<comment type="subcellular location">
    <subcellularLocation>
        <location evidence="2">Cytoplasm</location>
    </subcellularLocation>
</comment>
<dbReference type="NCBIfam" id="TIGR00757">
    <property type="entry name" value="RNaseEG"/>
    <property type="match status" value="1"/>
</dbReference>
<evidence type="ECO:0000256" key="12">
    <source>
        <dbReference type="ARBA" id="ARBA00022759"/>
    </source>
</evidence>
<comment type="caution">
    <text evidence="17">The sequence shown here is derived from an EMBL/GenBank/DDBJ whole genome shotgun (WGS) entry which is preliminary data.</text>
</comment>
<comment type="cofactor">
    <cofactor evidence="1">
        <name>Mg(2+)</name>
        <dbReference type="ChEBI" id="CHEBI:18420"/>
    </cofactor>
</comment>
<dbReference type="STRING" id="1413211.U473_02770"/>
<dbReference type="Gene3D" id="2.40.50.140">
    <property type="entry name" value="Nucleic acid-binding proteins"/>
    <property type="match status" value="1"/>
</dbReference>
<evidence type="ECO:0000256" key="14">
    <source>
        <dbReference type="ARBA" id="ARBA00022842"/>
    </source>
</evidence>
<evidence type="ECO:0000256" key="8">
    <source>
        <dbReference type="ARBA" id="ARBA00022694"/>
    </source>
</evidence>
<dbReference type="GO" id="GO:0016787">
    <property type="term" value="F:hydrolase activity"/>
    <property type="evidence" value="ECO:0007669"/>
    <property type="project" value="UniProtKB-KW"/>
</dbReference>
<dbReference type="GO" id="GO:0006364">
    <property type="term" value="P:rRNA processing"/>
    <property type="evidence" value="ECO:0007669"/>
    <property type="project" value="UniProtKB-KW"/>
</dbReference>
<feature type="domain" description="S1 motif" evidence="16">
    <location>
        <begin position="38"/>
        <end position="124"/>
    </location>
</feature>
<dbReference type="InterPro" id="IPR019307">
    <property type="entry name" value="RNA-bd_AU-1/RNase_E/G"/>
</dbReference>
<dbReference type="PROSITE" id="PS50126">
    <property type="entry name" value="S1"/>
    <property type="match status" value="1"/>
</dbReference>
<dbReference type="InterPro" id="IPR048583">
    <property type="entry name" value="RNase_E_G_thioredoxin-like"/>
</dbReference>
<dbReference type="Proteomes" id="UP000070352">
    <property type="component" value="Unassembled WGS sequence"/>
</dbReference>
<evidence type="ECO:0000313" key="18">
    <source>
        <dbReference type="Proteomes" id="UP000070352"/>
    </source>
</evidence>
<dbReference type="RefSeq" id="WP_068723109.1">
    <property type="nucleotide sequence ID" value="NZ_LSKU01000001.1"/>
</dbReference>
<evidence type="ECO:0000256" key="4">
    <source>
        <dbReference type="ARBA" id="ARBA00017719"/>
    </source>
</evidence>
<keyword evidence="15" id="KW-0694">RNA-binding</keyword>
<keyword evidence="5" id="KW-0963">Cytoplasm</keyword>
<dbReference type="InterPro" id="IPR003029">
    <property type="entry name" value="S1_domain"/>
</dbReference>
<dbReference type="GO" id="GO:0046872">
    <property type="term" value="F:metal ion binding"/>
    <property type="evidence" value="ECO:0007669"/>
    <property type="project" value="UniProtKB-KW"/>
</dbReference>
<evidence type="ECO:0000256" key="6">
    <source>
        <dbReference type="ARBA" id="ARBA00022552"/>
    </source>
</evidence>
<evidence type="ECO:0000259" key="16">
    <source>
        <dbReference type="PROSITE" id="PS50126"/>
    </source>
</evidence>
<gene>
    <name evidence="17" type="ORF">U473_02770</name>
</gene>
<keyword evidence="13" id="KW-0378">Hydrolase</keyword>
<evidence type="ECO:0000256" key="13">
    <source>
        <dbReference type="ARBA" id="ARBA00022801"/>
    </source>
</evidence>
<evidence type="ECO:0000256" key="9">
    <source>
        <dbReference type="ARBA" id="ARBA00022722"/>
    </source>
</evidence>
<keyword evidence="11" id="KW-0699">rRNA-binding</keyword>
<dbReference type="SMART" id="SM00316">
    <property type="entry name" value="S1"/>
    <property type="match status" value="1"/>
</dbReference>
<dbReference type="PANTHER" id="PTHR30001">
    <property type="entry name" value="RIBONUCLEASE"/>
    <property type="match status" value="1"/>
</dbReference>
<evidence type="ECO:0000313" key="17">
    <source>
        <dbReference type="EMBL" id="KXG43066.1"/>
    </source>
</evidence>
<dbReference type="CDD" id="cd04453">
    <property type="entry name" value="S1_RNase_E"/>
    <property type="match status" value="1"/>
</dbReference>
<dbReference type="AlphaFoldDB" id="A0A135L276"/>
<keyword evidence="14" id="KW-0460">Magnesium</keyword>
<dbReference type="GO" id="GO:0004519">
    <property type="term" value="F:endonuclease activity"/>
    <property type="evidence" value="ECO:0007669"/>
    <property type="project" value="UniProtKB-KW"/>
</dbReference>
<dbReference type="Pfam" id="PF20833">
    <property type="entry name" value="RNase_E_G_Thio"/>
    <property type="match status" value="1"/>
</dbReference>
<organism evidence="17 18">
    <name type="scientific">Tepidibacillus decaturensis</name>
    <dbReference type="NCBI Taxonomy" id="1413211"/>
    <lineage>
        <taxon>Bacteria</taxon>
        <taxon>Bacillati</taxon>
        <taxon>Bacillota</taxon>
        <taxon>Bacilli</taxon>
        <taxon>Bacillales</taxon>
        <taxon>Bacillaceae</taxon>
        <taxon>Tepidibacillus</taxon>
    </lineage>
</organism>
<accession>A0A135L276</accession>
<dbReference type="PANTHER" id="PTHR30001:SF0">
    <property type="entry name" value="RIBONUCLEASE G"/>
    <property type="match status" value="1"/>
</dbReference>
<dbReference type="EMBL" id="LSKU01000001">
    <property type="protein sequence ID" value="KXG43066.1"/>
    <property type="molecule type" value="Genomic_DNA"/>
</dbReference>
<dbReference type="GO" id="GO:0008033">
    <property type="term" value="P:tRNA processing"/>
    <property type="evidence" value="ECO:0007669"/>
    <property type="project" value="UniProtKB-KW"/>
</dbReference>
<proteinExistence type="inferred from homology"/>
<evidence type="ECO:0000256" key="7">
    <source>
        <dbReference type="ARBA" id="ARBA00022555"/>
    </source>
</evidence>
<evidence type="ECO:0000256" key="15">
    <source>
        <dbReference type="ARBA" id="ARBA00022884"/>
    </source>
</evidence>
<dbReference type="InterPro" id="IPR012340">
    <property type="entry name" value="NA-bd_OB-fold"/>
</dbReference>
<keyword evidence="6" id="KW-0698">rRNA processing</keyword>
<dbReference type="GO" id="GO:0004540">
    <property type="term" value="F:RNA nuclease activity"/>
    <property type="evidence" value="ECO:0007669"/>
    <property type="project" value="InterPro"/>
</dbReference>
<dbReference type="Pfam" id="PF10150">
    <property type="entry name" value="RNase_E_G"/>
    <property type="match status" value="1"/>
</dbReference>
<dbReference type="Gene3D" id="3.40.1260.20">
    <property type="entry name" value="Ribonuclease E, catalytic domain"/>
    <property type="match status" value="1"/>
</dbReference>
<evidence type="ECO:0000256" key="2">
    <source>
        <dbReference type="ARBA" id="ARBA00004496"/>
    </source>
</evidence>
<sequence>MRKIIVHVTQHDSRAAILEDERLVEFYVQKLDDEQLAGNIYLGKVVNVLPGMQAAFVDIGLDRNAFLYVDDAVPSKKQEERGKKVLPTIKEVLQVGQEVLVQVKKESFGNKGPRVTSHISIPGRYLVYIPDGDYIGVSRKIESEEERNRLKTIGESLKQANDGMIIRTVAEGASEEQLKRDFQFLRMIWTKVLEQSWKSHSPMLLYKDLDLVPRLVRDLLSEDVVQFMIDDGFQYRKIREMIQYSAPELTERLYLYTEKESVFDAFHITAEIEKAMKRKVWLKSGGYLIIDRTEALTSIDVNTGKYIGHTNLEETVLKTNMEAAVEIARQLRLRDIGGIIIIDFIDMVQEEHREKTLHILQEEMKKDRTKSNILGYTQLGLVEMTRKKVRQNLESTLLRTCPMCDGIGKVISEEEMSRKIEKELVTYQDYTTIQSLLVEAHPYVTSYLIGINGENLHRLEKQLGMKVQVKGNPAFHLHQFEIHHKVD</sequence>
<dbReference type="GO" id="GO:0019843">
    <property type="term" value="F:rRNA binding"/>
    <property type="evidence" value="ECO:0007669"/>
    <property type="project" value="UniProtKB-KW"/>
</dbReference>
<keyword evidence="10" id="KW-0479">Metal-binding</keyword>
<evidence type="ECO:0000256" key="1">
    <source>
        <dbReference type="ARBA" id="ARBA00001946"/>
    </source>
</evidence>
<dbReference type="SUPFAM" id="SSF50249">
    <property type="entry name" value="Nucleic acid-binding proteins"/>
    <property type="match status" value="1"/>
</dbReference>
<protein>
    <recommendedName>
        <fullName evidence="4">Ribonuclease G</fullName>
    </recommendedName>
</protein>
<reference evidence="17 18" key="1">
    <citation type="submission" date="2016-02" db="EMBL/GenBank/DDBJ databases">
        <title>Draft Genome for Tepidibacillus decaturensis nov. sp. Strain Z9, an Anaerobic, Moderately Thermophilic and Heterotrophic Bacterium from Deep Subsurface of the Illinois Basin, USA.</title>
        <authorList>
            <person name="Dong Y."/>
            <person name="Chang J.Y."/>
            <person name="Sanford R."/>
            <person name="Fouke B.W."/>
        </authorList>
    </citation>
    <scope>NUCLEOTIDE SEQUENCE [LARGE SCALE GENOMIC DNA]</scope>
    <source>
        <strain evidence="17 18">Z9</strain>
    </source>
</reference>
<keyword evidence="18" id="KW-1185">Reference proteome</keyword>
<keyword evidence="12" id="KW-0255">Endonuclease</keyword>
<dbReference type="InterPro" id="IPR004659">
    <property type="entry name" value="RNase_E/G"/>
</dbReference>
<name>A0A135L276_9BACI</name>
<evidence type="ECO:0000256" key="5">
    <source>
        <dbReference type="ARBA" id="ARBA00022490"/>
    </source>
</evidence>
<dbReference type="GO" id="GO:0000049">
    <property type="term" value="F:tRNA binding"/>
    <property type="evidence" value="ECO:0007669"/>
    <property type="project" value="UniProtKB-KW"/>
</dbReference>
<dbReference type="OrthoDB" id="9804278at2"/>
<keyword evidence="8" id="KW-0819">tRNA processing</keyword>
<keyword evidence="7" id="KW-0820">tRNA-binding</keyword>
<evidence type="ECO:0000256" key="11">
    <source>
        <dbReference type="ARBA" id="ARBA00022730"/>
    </source>
</evidence>
<comment type="similarity">
    <text evidence="3">Belongs to the RNase E/G family. RNase G subfamily.</text>
</comment>
<evidence type="ECO:0000256" key="3">
    <source>
        <dbReference type="ARBA" id="ARBA00005663"/>
    </source>
</evidence>
<dbReference type="GO" id="GO:0005737">
    <property type="term" value="C:cytoplasm"/>
    <property type="evidence" value="ECO:0007669"/>
    <property type="project" value="UniProtKB-SubCell"/>
</dbReference>
<evidence type="ECO:0000256" key="10">
    <source>
        <dbReference type="ARBA" id="ARBA00022723"/>
    </source>
</evidence>
<keyword evidence="9" id="KW-0540">Nuclease</keyword>